<evidence type="ECO:0000313" key="4">
    <source>
        <dbReference type="Proteomes" id="UP000641932"/>
    </source>
</evidence>
<gene>
    <name evidence="3" type="ORF">GCM10012280_63290</name>
</gene>
<proteinExistence type="predicted"/>
<keyword evidence="2" id="KW-0812">Transmembrane</keyword>
<comment type="caution">
    <text evidence="3">The sequence shown here is derived from an EMBL/GenBank/DDBJ whole genome shotgun (WGS) entry which is preliminary data.</text>
</comment>
<reference evidence="3" key="1">
    <citation type="journal article" date="2014" name="Int. J. Syst. Evol. Microbiol.">
        <title>Complete genome sequence of Corynebacterium casei LMG S-19264T (=DSM 44701T), isolated from a smear-ripened cheese.</title>
        <authorList>
            <consortium name="US DOE Joint Genome Institute (JGI-PGF)"/>
            <person name="Walter F."/>
            <person name="Albersmeier A."/>
            <person name="Kalinowski J."/>
            <person name="Ruckert C."/>
        </authorList>
    </citation>
    <scope>NUCLEOTIDE SEQUENCE</scope>
    <source>
        <strain evidence="3">CGMCC 4.7201</strain>
    </source>
</reference>
<organism evidence="3 4">
    <name type="scientific">Wenjunlia tyrosinilytica</name>
    <dbReference type="NCBI Taxonomy" id="1544741"/>
    <lineage>
        <taxon>Bacteria</taxon>
        <taxon>Bacillati</taxon>
        <taxon>Actinomycetota</taxon>
        <taxon>Actinomycetes</taxon>
        <taxon>Kitasatosporales</taxon>
        <taxon>Streptomycetaceae</taxon>
        <taxon>Wenjunlia</taxon>
    </lineage>
</organism>
<feature type="transmembrane region" description="Helical" evidence="2">
    <location>
        <begin position="113"/>
        <end position="134"/>
    </location>
</feature>
<dbReference type="InterPro" id="IPR021235">
    <property type="entry name" value="DUF2637"/>
</dbReference>
<dbReference type="Pfam" id="PF10935">
    <property type="entry name" value="DUF2637"/>
    <property type="match status" value="1"/>
</dbReference>
<feature type="compositionally biased region" description="Basic and acidic residues" evidence="1">
    <location>
        <begin position="28"/>
        <end position="57"/>
    </location>
</feature>
<dbReference type="RefSeq" id="WP_189135274.1">
    <property type="nucleotide sequence ID" value="NZ_BMMS01000039.1"/>
</dbReference>
<feature type="region of interest" description="Disordered" evidence="1">
    <location>
        <begin position="1"/>
        <end position="57"/>
    </location>
</feature>
<sequence length="589" mass="65398">MTSPAGLARPAAPPVAERPTGSGPLRAPRAESADVPRPRGIDGREEPGLAAEDRQDTERAPREYARWELWLAVFGVLLGTGVATIGLYSSFGALYDKAALPAAVGGWGWSDPWMLPVGVDSSILAFGIVNLLLIRTRRRLWWVKWVPRGGTVITIYLNWEAANTVPAQLGHAALAALWVVFSEIAAHLYAAHIGEAHGEQRMGRIRLSRWLLNPFATFRIWRLMRLEEMTSYEDALAHHKRWMVYKQRLAAKYESRRWHRKAAQEELAPFQLAKVGLSVEEALAEPLLEEVREQQRLAAAAFQRAEAEIQKVDADVQIRTAQIQAEVKRIRAEGELEIAKAAAERAARAGIQKAEAAFQLAEAERRADIALVQERTRARAQQLAVEAEQRRTQARIDAEKAQVSWRLEQQRLNASAMEEERRALADAALRAAQEEADLKAATARQERQAAEDEAARMKAVEEVAESAARAAEHRARELKAAEEQQHAREEAAASQEREAASLEAAAEYRARVAECEARAVEAAAMARMTQVDWDVQRVAAMIRARGSEAVTTKVIEDELGVSAGTAHDRKQRAVQLLNEMDDTPQQQAV</sequence>
<evidence type="ECO:0000256" key="1">
    <source>
        <dbReference type="SAM" id="MobiDB-lite"/>
    </source>
</evidence>
<protein>
    <recommendedName>
        <fullName evidence="5">DUF2637 domain-containing protein</fullName>
    </recommendedName>
</protein>
<name>A0A918E0Y2_9ACTN</name>
<feature type="transmembrane region" description="Helical" evidence="2">
    <location>
        <begin position="69"/>
        <end position="93"/>
    </location>
</feature>
<dbReference type="AlphaFoldDB" id="A0A918E0Y2"/>
<evidence type="ECO:0000313" key="3">
    <source>
        <dbReference type="EMBL" id="GGO98653.1"/>
    </source>
</evidence>
<keyword evidence="4" id="KW-1185">Reference proteome</keyword>
<evidence type="ECO:0000256" key="2">
    <source>
        <dbReference type="SAM" id="Phobius"/>
    </source>
</evidence>
<reference evidence="3" key="2">
    <citation type="submission" date="2020-09" db="EMBL/GenBank/DDBJ databases">
        <authorList>
            <person name="Sun Q."/>
            <person name="Zhou Y."/>
        </authorList>
    </citation>
    <scope>NUCLEOTIDE SEQUENCE</scope>
    <source>
        <strain evidence="3">CGMCC 4.7201</strain>
    </source>
</reference>
<dbReference type="EMBL" id="BMMS01000039">
    <property type="protein sequence ID" value="GGO98653.1"/>
    <property type="molecule type" value="Genomic_DNA"/>
</dbReference>
<evidence type="ECO:0008006" key="5">
    <source>
        <dbReference type="Google" id="ProtNLM"/>
    </source>
</evidence>
<keyword evidence="2" id="KW-1133">Transmembrane helix</keyword>
<dbReference type="Proteomes" id="UP000641932">
    <property type="component" value="Unassembled WGS sequence"/>
</dbReference>
<keyword evidence="2" id="KW-0472">Membrane</keyword>
<feature type="region of interest" description="Disordered" evidence="1">
    <location>
        <begin position="470"/>
        <end position="498"/>
    </location>
</feature>
<feature type="compositionally biased region" description="Low complexity" evidence="1">
    <location>
        <begin position="8"/>
        <end position="19"/>
    </location>
</feature>
<accession>A0A918E0Y2</accession>